<gene>
    <name evidence="3" type="ORF">JMJ56_05995</name>
</gene>
<evidence type="ECO:0000256" key="1">
    <source>
        <dbReference type="ARBA" id="ARBA00006987"/>
    </source>
</evidence>
<dbReference type="InterPro" id="IPR005064">
    <property type="entry name" value="BUG"/>
</dbReference>
<dbReference type="PIRSF" id="PIRSF017082">
    <property type="entry name" value="YflP"/>
    <property type="match status" value="1"/>
</dbReference>
<name>A0ABS1TYN4_9PROT</name>
<evidence type="ECO:0000313" key="4">
    <source>
        <dbReference type="Proteomes" id="UP000660885"/>
    </source>
</evidence>
<sequence length="320" mass="33118">MLTRRTVLGTGLVLAAPAIAQPAWPNGPVRLVAPFPPGGSVDAISRLLQPHLSAALGVPVVVENKAGASGAIGTRDVARSAPDGNSWVLVFDTHAVNPALISNLGFDTQKDLAPVLLIGTSPMVITAFHTRPWRDFPALVAAAKAKPETVTYGTIGNGSLAHLTMKLVEKEAGISLVHVPYRGGGPLGVAASAGEVDLPTATGTIFVPQLEAKAIRPLASTGTKRSTVAPDAPTLTELGVKVTAEAFWGVLGPAATPAPIRARFEAALREALKVPSVLERLTGTLGVDVDPKGPADFAAFLDRQIGTWGRVVHENGIRPD</sequence>
<dbReference type="Gene3D" id="3.40.190.150">
    <property type="entry name" value="Bordetella uptake gene, domain 1"/>
    <property type="match status" value="1"/>
</dbReference>
<keyword evidence="2" id="KW-0732">Signal</keyword>
<evidence type="ECO:0000256" key="2">
    <source>
        <dbReference type="SAM" id="SignalP"/>
    </source>
</evidence>
<dbReference type="Gene3D" id="3.40.190.10">
    <property type="entry name" value="Periplasmic binding protein-like II"/>
    <property type="match status" value="1"/>
</dbReference>
<dbReference type="PANTHER" id="PTHR42928">
    <property type="entry name" value="TRICARBOXYLATE-BINDING PROTEIN"/>
    <property type="match status" value="1"/>
</dbReference>
<dbReference type="PANTHER" id="PTHR42928:SF5">
    <property type="entry name" value="BLR1237 PROTEIN"/>
    <property type="match status" value="1"/>
</dbReference>
<comment type="similarity">
    <text evidence="1">Belongs to the UPF0065 (bug) family.</text>
</comment>
<reference evidence="3 4" key="1">
    <citation type="submission" date="2021-01" db="EMBL/GenBank/DDBJ databases">
        <title>Belnapia mucosa sp. nov. and Belnapia arida sp. nov., isolated from the Tabernas Desert (Almeria, Spain).</title>
        <authorList>
            <person name="Molina-Menor E."/>
            <person name="Vidal-Verdu A."/>
            <person name="Calonge A."/>
            <person name="Satari L."/>
            <person name="Pereto J."/>
            <person name="Porcar M."/>
        </authorList>
    </citation>
    <scope>NUCLEOTIDE SEQUENCE [LARGE SCALE GENOMIC DNA]</scope>
    <source>
        <strain evidence="3 4">T18</strain>
    </source>
</reference>
<keyword evidence="4" id="KW-1185">Reference proteome</keyword>
<evidence type="ECO:0000313" key="3">
    <source>
        <dbReference type="EMBL" id="MBL6077552.1"/>
    </source>
</evidence>
<comment type="caution">
    <text evidence="3">The sequence shown here is derived from an EMBL/GenBank/DDBJ whole genome shotgun (WGS) entry which is preliminary data.</text>
</comment>
<dbReference type="Proteomes" id="UP000660885">
    <property type="component" value="Unassembled WGS sequence"/>
</dbReference>
<dbReference type="InterPro" id="IPR042100">
    <property type="entry name" value="Bug_dom1"/>
</dbReference>
<organism evidence="3 4">
    <name type="scientific">Belnapia arida</name>
    <dbReference type="NCBI Taxonomy" id="2804533"/>
    <lineage>
        <taxon>Bacteria</taxon>
        <taxon>Pseudomonadati</taxon>
        <taxon>Pseudomonadota</taxon>
        <taxon>Alphaproteobacteria</taxon>
        <taxon>Acetobacterales</taxon>
        <taxon>Roseomonadaceae</taxon>
        <taxon>Belnapia</taxon>
    </lineage>
</organism>
<feature type="chain" id="PRO_5046345665" evidence="2">
    <location>
        <begin position="21"/>
        <end position="320"/>
    </location>
</feature>
<accession>A0ABS1TYN4</accession>
<protein>
    <submittedName>
        <fullName evidence="3">Tripartite tricarboxylate transporter substrate binding protein</fullName>
    </submittedName>
</protein>
<feature type="signal peptide" evidence="2">
    <location>
        <begin position="1"/>
        <end position="20"/>
    </location>
</feature>
<dbReference type="Pfam" id="PF03401">
    <property type="entry name" value="TctC"/>
    <property type="match status" value="1"/>
</dbReference>
<dbReference type="EMBL" id="JAETWB010000001">
    <property type="protein sequence ID" value="MBL6077552.1"/>
    <property type="molecule type" value="Genomic_DNA"/>
</dbReference>
<proteinExistence type="inferred from homology"/>
<dbReference type="RefSeq" id="WP_202830651.1">
    <property type="nucleotide sequence ID" value="NZ_JAETWB010000001.1"/>
</dbReference>